<comment type="similarity">
    <text evidence="2 4">Belongs to the SPP2 family.</text>
</comment>
<dbReference type="OMA" id="SKIRITH"/>
<evidence type="ECO:0000259" key="6">
    <source>
        <dbReference type="Pfam" id="PF12656"/>
    </source>
</evidence>
<dbReference type="KEGG" id="ndi:NDAI_0C01280"/>
<keyword evidence="4" id="KW-0747">Spliceosome</keyword>
<proteinExistence type="inferred from homology"/>
<reference evidence="7 8" key="1">
    <citation type="journal article" date="2011" name="Proc. Natl. Acad. Sci. U.S.A.">
        <title>Evolutionary erosion of yeast sex chromosomes by mating-type switching accidents.</title>
        <authorList>
            <person name="Gordon J.L."/>
            <person name="Armisen D."/>
            <person name="Proux-Wera E."/>
            <person name="Oheigeartaigh S.S."/>
            <person name="Byrne K.P."/>
            <person name="Wolfe K.H."/>
        </authorList>
    </citation>
    <scope>NUCLEOTIDE SEQUENCE [LARGE SCALE GENOMIC DNA]</scope>
    <source>
        <strain evidence="8">ATCC 10597 / BCRC 20456 / CBS 421 / NBRC 0211 / NRRL Y-12639</strain>
    </source>
</reference>
<dbReference type="RefSeq" id="XP_003669032.1">
    <property type="nucleotide sequence ID" value="XM_003668984.1"/>
</dbReference>
<feature type="domain" description="Spp2/MOS2 G-patch" evidence="6">
    <location>
        <begin position="110"/>
        <end position="174"/>
    </location>
</feature>
<dbReference type="GO" id="GO:0000398">
    <property type="term" value="P:mRNA splicing, via spliceosome"/>
    <property type="evidence" value="ECO:0007669"/>
    <property type="project" value="UniProtKB-UniRule"/>
</dbReference>
<dbReference type="OrthoDB" id="5577072at2759"/>
<dbReference type="Pfam" id="PF12656">
    <property type="entry name" value="G-patch_2"/>
    <property type="match status" value="1"/>
</dbReference>
<evidence type="ECO:0000256" key="3">
    <source>
        <dbReference type="ARBA" id="ARBA00023242"/>
    </source>
</evidence>
<dbReference type="AlphaFoldDB" id="G0W7M8"/>
<name>G0W7M8_NAUDC</name>
<dbReference type="EMBL" id="HE580269">
    <property type="protein sequence ID" value="CCD23789.1"/>
    <property type="molecule type" value="Genomic_DNA"/>
</dbReference>
<evidence type="ECO:0000313" key="8">
    <source>
        <dbReference type="Proteomes" id="UP000000689"/>
    </source>
</evidence>
<dbReference type="GeneID" id="11496404"/>
<evidence type="ECO:0000256" key="4">
    <source>
        <dbReference type="RuleBase" id="RU369096"/>
    </source>
</evidence>
<dbReference type="PANTHER" id="PTHR15818">
    <property type="entry name" value="G PATCH AND KOW-CONTAINING"/>
    <property type="match status" value="1"/>
</dbReference>
<keyword evidence="4" id="KW-0508">mRNA splicing</keyword>
<dbReference type="PANTHER" id="PTHR15818:SF2">
    <property type="entry name" value="G-PATCH DOMAIN AND KOW MOTIFS-CONTAINING PROTEIN"/>
    <property type="match status" value="1"/>
</dbReference>
<dbReference type="eggNOG" id="ENOG502S8BR">
    <property type="taxonomic scope" value="Eukaryota"/>
</dbReference>
<feature type="region of interest" description="Disordered" evidence="5">
    <location>
        <begin position="1"/>
        <end position="51"/>
    </location>
</feature>
<feature type="compositionally biased region" description="Basic and acidic residues" evidence="5">
    <location>
        <begin position="179"/>
        <end position="192"/>
    </location>
</feature>
<evidence type="ECO:0000256" key="2">
    <source>
        <dbReference type="ARBA" id="ARBA00008576"/>
    </source>
</evidence>
<feature type="region of interest" description="Disordered" evidence="5">
    <location>
        <begin position="135"/>
        <end position="195"/>
    </location>
</feature>
<keyword evidence="3 4" id="KW-0539">Nucleus</keyword>
<keyword evidence="8" id="KW-1185">Reference proteome</keyword>
<organism evidence="7 8">
    <name type="scientific">Naumovozyma dairenensis (strain ATCC 10597 / BCRC 20456 / CBS 421 / NBRC 0211 / NRRL Y-12639)</name>
    <name type="common">Saccharomyces dairenensis</name>
    <dbReference type="NCBI Taxonomy" id="1071378"/>
    <lineage>
        <taxon>Eukaryota</taxon>
        <taxon>Fungi</taxon>
        <taxon>Dikarya</taxon>
        <taxon>Ascomycota</taxon>
        <taxon>Saccharomycotina</taxon>
        <taxon>Saccharomycetes</taxon>
        <taxon>Saccharomycetales</taxon>
        <taxon>Saccharomycetaceae</taxon>
        <taxon>Naumovozyma</taxon>
    </lineage>
</organism>
<gene>
    <name evidence="7" type="primary">NDAI0C01280</name>
    <name evidence="7" type="ordered locus">NDAI_0C01280</name>
</gene>
<comment type="subcellular location">
    <subcellularLocation>
        <location evidence="1 4">Nucleus</location>
    </subcellularLocation>
</comment>
<dbReference type="HOGENOM" id="CLU_110336_0_0_1"/>
<dbReference type="Proteomes" id="UP000000689">
    <property type="component" value="Chromosome 3"/>
</dbReference>
<sequence>MEGFSISLQTNKKSKLNTKSKVKKKKNVKKSQGTDLFGTSHSNDDRHSTTSTQVIKLTHVDNEAEELEHAKKERAKKMIIVPGNVTKISDILNDSNEESLEADLTSLPNVPHEDQYIDVPVEEFGKALLRGMGWNSDEENEKEKRERLQRKKKQRLPHELQSHPDGLGIGAKPISSTTDKNKKNDSKSRTQERQMFMPIIKIDKLTGKPILDENKKLDFIHSYYTY</sequence>
<evidence type="ECO:0000256" key="1">
    <source>
        <dbReference type="ARBA" id="ARBA00004123"/>
    </source>
</evidence>
<dbReference type="STRING" id="1071378.G0W7M8"/>
<dbReference type="InterPro" id="IPR045166">
    <property type="entry name" value="Spp2-like"/>
</dbReference>
<evidence type="ECO:0000313" key="7">
    <source>
        <dbReference type="EMBL" id="CCD23789.1"/>
    </source>
</evidence>
<dbReference type="GO" id="GO:0005681">
    <property type="term" value="C:spliceosomal complex"/>
    <property type="evidence" value="ECO:0007669"/>
    <property type="project" value="UniProtKB-UniRule"/>
</dbReference>
<dbReference type="InterPro" id="IPR026822">
    <property type="entry name" value="Spp2/MOS2_G-patch"/>
</dbReference>
<accession>G0W7M8</accession>
<evidence type="ECO:0000256" key="5">
    <source>
        <dbReference type="SAM" id="MobiDB-lite"/>
    </source>
</evidence>
<keyword evidence="4" id="KW-0507">mRNA processing</keyword>
<protein>
    <recommendedName>
        <fullName evidence="4">Pre-mRNA-splicing factor</fullName>
    </recommendedName>
</protein>
<comment type="function">
    <text evidence="4">Involved in spliceosome maturation and the first step of pre-mRNA splicing.</text>
</comment>
<feature type="compositionally biased region" description="Basic residues" evidence="5">
    <location>
        <begin position="12"/>
        <end position="29"/>
    </location>
</feature>